<keyword evidence="15 16" id="KW-0456">Lyase</keyword>
<feature type="binding site" evidence="17">
    <location>
        <begin position="342"/>
        <end position="344"/>
    </location>
    <ligand>
        <name>ATP</name>
        <dbReference type="ChEBI" id="CHEBI:30616"/>
    </ligand>
</feature>
<keyword evidence="8 16" id="KW-0547">Nucleotide-binding</keyword>
<feature type="binding site" evidence="18">
    <location>
        <position position="300"/>
    </location>
    <ligand>
        <name>Mg(2+)</name>
        <dbReference type="ChEBI" id="CHEBI:18420"/>
        <label>1</label>
        <note>catalytic</note>
    </ligand>
</feature>
<feature type="transmembrane region" description="Helical" evidence="20">
    <location>
        <begin position="67"/>
        <end position="88"/>
    </location>
</feature>
<keyword evidence="10 16" id="KW-0460">Magnesium</keyword>
<gene>
    <name evidence="22" type="ORF">JTE90_027630</name>
</gene>
<dbReference type="GO" id="GO:0005524">
    <property type="term" value="F:ATP binding"/>
    <property type="evidence" value="ECO:0007669"/>
    <property type="project" value="UniProtKB-UniRule"/>
</dbReference>
<feature type="domain" description="Guanylate cyclase" evidence="21">
    <location>
        <begin position="846"/>
        <end position="985"/>
    </location>
</feature>
<evidence type="ECO:0000256" key="9">
    <source>
        <dbReference type="ARBA" id="ARBA00022840"/>
    </source>
</evidence>
<organism evidence="22 23">
    <name type="scientific">Oedothorax gibbosus</name>
    <dbReference type="NCBI Taxonomy" id="931172"/>
    <lineage>
        <taxon>Eukaryota</taxon>
        <taxon>Metazoa</taxon>
        <taxon>Ecdysozoa</taxon>
        <taxon>Arthropoda</taxon>
        <taxon>Chelicerata</taxon>
        <taxon>Arachnida</taxon>
        <taxon>Araneae</taxon>
        <taxon>Araneomorphae</taxon>
        <taxon>Entelegynae</taxon>
        <taxon>Araneoidea</taxon>
        <taxon>Linyphiidae</taxon>
        <taxon>Erigoninae</taxon>
        <taxon>Oedothorax</taxon>
    </lineage>
</organism>
<dbReference type="Gene3D" id="3.30.70.1230">
    <property type="entry name" value="Nucleotide cyclase"/>
    <property type="match status" value="2"/>
</dbReference>
<dbReference type="CDD" id="cd07302">
    <property type="entry name" value="CHD"/>
    <property type="match status" value="2"/>
</dbReference>
<evidence type="ECO:0000256" key="3">
    <source>
        <dbReference type="ARBA" id="ARBA00004141"/>
    </source>
</evidence>
<evidence type="ECO:0000256" key="1">
    <source>
        <dbReference type="ARBA" id="ARBA00001593"/>
    </source>
</evidence>
<evidence type="ECO:0000256" key="15">
    <source>
        <dbReference type="ARBA" id="ARBA00023239"/>
    </source>
</evidence>
<comment type="catalytic activity">
    <reaction evidence="1 16">
        <text>ATP = 3',5'-cyclic AMP + diphosphate</text>
        <dbReference type="Rhea" id="RHEA:15389"/>
        <dbReference type="ChEBI" id="CHEBI:30616"/>
        <dbReference type="ChEBI" id="CHEBI:33019"/>
        <dbReference type="ChEBI" id="CHEBI:58165"/>
        <dbReference type="EC" id="4.6.1.1"/>
    </reaction>
</comment>
<feature type="binding site" evidence="18">
    <location>
        <position position="344"/>
    </location>
    <ligand>
        <name>Mg(2+)</name>
        <dbReference type="ChEBI" id="CHEBI:18420"/>
        <label>2</label>
        <note>catalytic</note>
    </ligand>
</feature>
<feature type="transmembrane region" description="Helical" evidence="20">
    <location>
        <begin position="564"/>
        <end position="585"/>
    </location>
</feature>
<comment type="caution">
    <text evidence="22">The sequence shown here is derived from an EMBL/GenBank/DDBJ whole genome shotgun (WGS) entry which is preliminary data.</text>
</comment>
<dbReference type="GO" id="GO:0006171">
    <property type="term" value="P:cAMP biosynthetic process"/>
    <property type="evidence" value="ECO:0007669"/>
    <property type="project" value="UniProtKB-KW"/>
</dbReference>
<dbReference type="InterPro" id="IPR029787">
    <property type="entry name" value="Nucleotide_cyclase"/>
</dbReference>
<evidence type="ECO:0000313" key="22">
    <source>
        <dbReference type="EMBL" id="KAG8196927.1"/>
    </source>
</evidence>
<dbReference type="InterPro" id="IPR009398">
    <property type="entry name" value="Adcy_conserved_dom"/>
</dbReference>
<dbReference type="GO" id="GO:0007189">
    <property type="term" value="P:adenylate cyclase-activating G protein-coupled receptor signaling pathway"/>
    <property type="evidence" value="ECO:0007669"/>
    <property type="project" value="TreeGrafter"/>
</dbReference>
<dbReference type="EC" id="4.6.1.1" evidence="4 16"/>
<evidence type="ECO:0000256" key="8">
    <source>
        <dbReference type="ARBA" id="ARBA00022741"/>
    </source>
</evidence>
<dbReference type="Proteomes" id="UP000827092">
    <property type="component" value="Unassembled WGS sequence"/>
</dbReference>
<feature type="binding site" evidence="17">
    <location>
        <position position="1019"/>
    </location>
    <ligand>
        <name>ATP</name>
        <dbReference type="ChEBI" id="CHEBI:30616"/>
    </ligand>
</feature>
<evidence type="ECO:0000256" key="14">
    <source>
        <dbReference type="ARBA" id="ARBA00023180"/>
    </source>
</evidence>
<comment type="cofactor">
    <cofactor evidence="2">
        <name>Mn(2+)</name>
        <dbReference type="ChEBI" id="CHEBI:29035"/>
    </cofactor>
</comment>
<feature type="transmembrane region" description="Helical" evidence="20">
    <location>
        <begin position="642"/>
        <end position="662"/>
    </location>
</feature>
<keyword evidence="6 16" id="KW-0479">Metal-binding</keyword>
<keyword evidence="7" id="KW-0677">Repeat</keyword>
<evidence type="ECO:0000256" key="4">
    <source>
        <dbReference type="ARBA" id="ARBA00012201"/>
    </source>
</evidence>
<evidence type="ECO:0000256" key="20">
    <source>
        <dbReference type="SAM" id="Phobius"/>
    </source>
</evidence>
<feature type="binding site" evidence="17">
    <location>
        <position position="388"/>
    </location>
    <ligand>
        <name>ATP</name>
        <dbReference type="ChEBI" id="CHEBI:30616"/>
    </ligand>
</feature>
<evidence type="ECO:0000256" key="2">
    <source>
        <dbReference type="ARBA" id="ARBA00001936"/>
    </source>
</evidence>
<keyword evidence="13 16" id="KW-0472">Membrane</keyword>
<evidence type="ECO:0000256" key="11">
    <source>
        <dbReference type="ARBA" id="ARBA00022989"/>
    </source>
</evidence>
<feature type="transmembrane region" description="Helical" evidence="20">
    <location>
        <begin position="176"/>
        <end position="194"/>
    </location>
</feature>
<evidence type="ECO:0000256" key="16">
    <source>
        <dbReference type="PIRNR" id="PIRNR039050"/>
    </source>
</evidence>
<dbReference type="GO" id="GO:0046872">
    <property type="term" value="F:metal ion binding"/>
    <property type="evidence" value="ECO:0007669"/>
    <property type="project" value="UniProtKB-KW"/>
</dbReference>
<keyword evidence="5 20" id="KW-0812">Transmembrane</keyword>
<evidence type="ECO:0000256" key="6">
    <source>
        <dbReference type="ARBA" id="ARBA00022723"/>
    </source>
</evidence>
<dbReference type="EMBL" id="JAFNEN010000063">
    <property type="protein sequence ID" value="KAG8196927.1"/>
    <property type="molecule type" value="Genomic_DNA"/>
</dbReference>
<dbReference type="Pfam" id="PF00211">
    <property type="entry name" value="Guanylate_cyc"/>
    <property type="match status" value="2"/>
</dbReference>
<dbReference type="FunFam" id="3.30.70.1230:FF:000001">
    <property type="entry name" value="Adenylate cyclase"/>
    <property type="match status" value="1"/>
</dbReference>
<feature type="transmembrane region" description="Helical" evidence="20">
    <location>
        <begin position="200"/>
        <end position="221"/>
    </location>
</feature>
<feature type="transmembrane region" description="Helical" evidence="20">
    <location>
        <begin position="122"/>
        <end position="144"/>
    </location>
</feature>
<dbReference type="PROSITE" id="PS50125">
    <property type="entry name" value="GUANYLATE_CYCLASE_2"/>
    <property type="match status" value="2"/>
</dbReference>
<evidence type="ECO:0000256" key="18">
    <source>
        <dbReference type="PIRSR" id="PIRSR039050-51"/>
    </source>
</evidence>
<keyword evidence="11 20" id="KW-1133">Transmembrane helix</keyword>
<feature type="transmembrane region" description="Helical" evidence="20">
    <location>
        <begin position="591"/>
        <end position="610"/>
    </location>
</feature>
<dbReference type="GO" id="GO:0005886">
    <property type="term" value="C:plasma membrane"/>
    <property type="evidence" value="ECO:0007669"/>
    <property type="project" value="InterPro"/>
</dbReference>
<feature type="transmembrane region" description="Helical" evidence="20">
    <location>
        <begin position="762"/>
        <end position="779"/>
    </location>
</feature>
<evidence type="ECO:0000313" key="23">
    <source>
        <dbReference type="Proteomes" id="UP000827092"/>
    </source>
</evidence>
<dbReference type="SUPFAM" id="SSF55073">
    <property type="entry name" value="Nucleotide cyclase"/>
    <property type="match status" value="2"/>
</dbReference>
<feature type="binding site" evidence="17">
    <location>
        <begin position="979"/>
        <end position="983"/>
    </location>
    <ligand>
        <name>ATP</name>
        <dbReference type="ChEBI" id="CHEBI:30616"/>
    </ligand>
</feature>
<evidence type="ECO:0000259" key="21">
    <source>
        <dbReference type="PROSITE" id="PS50125"/>
    </source>
</evidence>
<feature type="binding site" evidence="17">
    <location>
        <begin position="300"/>
        <end position="305"/>
    </location>
    <ligand>
        <name>ATP</name>
        <dbReference type="ChEBI" id="CHEBI:30616"/>
    </ligand>
</feature>
<dbReference type="Pfam" id="PF16214">
    <property type="entry name" value="AC_N"/>
    <property type="match status" value="1"/>
</dbReference>
<feature type="transmembrane region" description="Helical" evidence="20">
    <location>
        <begin position="695"/>
        <end position="716"/>
    </location>
</feature>
<name>A0AAV6VK22_9ARAC</name>
<dbReference type="InterPro" id="IPR018297">
    <property type="entry name" value="A/G_cyclase_CS"/>
</dbReference>
<dbReference type="FunFam" id="3.30.70.1230:FF:000002">
    <property type="entry name" value="Adenylate cyclase"/>
    <property type="match status" value="1"/>
</dbReference>
<evidence type="ECO:0000256" key="19">
    <source>
        <dbReference type="RuleBase" id="RU000405"/>
    </source>
</evidence>
<feature type="transmembrane region" description="Helical" evidence="20">
    <location>
        <begin position="94"/>
        <end position="115"/>
    </location>
</feature>
<dbReference type="InterPro" id="IPR032628">
    <property type="entry name" value="AC_N"/>
</dbReference>
<keyword evidence="9 16" id="KW-0067">ATP-binding</keyword>
<feature type="transmembrane region" description="Helical" evidence="20">
    <location>
        <begin position="723"/>
        <end position="742"/>
    </location>
</feature>
<evidence type="ECO:0000256" key="17">
    <source>
        <dbReference type="PIRSR" id="PIRSR039050-50"/>
    </source>
</evidence>
<dbReference type="InterPro" id="IPR001054">
    <property type="entry name" value="A/G_cyclase"/>
</dbReference>
<evidence type="ECO:0000256" key="12">
    <source>
        <dbReference type="ARBA" id="ARBA00022998"/>
    </source>
</evidence>
<evidence type="ECO:0000256" key="7">
    <source>
        <dbReference type="ARBA" id="ARBA00022737"/>
    </source>
</evidence>
<feature type="binding site" evidence="18">
    <location>
        <position position="344"/>
    </location>
    <ligand>
        <name>Mg(2+)</name>
        <dbReference type="ChEBI" id="CHEBI:18420"/>
        <label>1</label>
        <note>catalytic</note>
    </ligand>
</feature>
<dbReference type="PANTHER" id="PTHR45627">
    <property type="entry name" value="ADENYLATE CYCLASE TYPE 1"/>
    <property type="match status" value="1"/>
</dbReference>
<dbReference type="PROSITE" id="PS00452">
    <property type="entry name" value="GUANYLATE_CYCLASE_1"/>
    <property type="match status" value="2"/>
</dbReference>
<evidence type="ECO:0000256" key="13">
    <source>
        <dbReference type="ARBA" id="ARBA00023136"/>
    </source>
</evidence>
<feature type="transmembrane region" description="Helical" evidence="20">
    <location>
        <begin position="150"/>
        <end position="169"/>
    </location>
</feature>
<comment type="similarity">
    <text evidence="16 19">Belongs to the adenylyl cyclase class-4/guanylyl cyclase family.</text>
</comment>
<feature type="binding site" evidence="17">
    <location>
        <begin position="972"/>
        <end position="974"/>
    </location>
    <ligand>
        <name>ATP</name>
        <dbReference type="ChEBI" id="CHEBI:30616"/>
    </ligand>
</feature>
<keyword evidence="23" id="KW-1185">Reference proteome</keyword>
<comment type="cofactor">
    <cofactor evidence="18">
        <name>Mg(2+)</name>
        <dbReference type="ChEBI" id="CHEBI:18420"/>
    </cofactor>
    <cofactor evidence="18">
        <name>Mn(2+)</name>
        <dbReference type="ChEBI" id="CHEBI:29035"/>
    </cofactor>
    <text evidence="18">Binds 2 magnesium ions per subunit. Is also active with manganese (in vitro).</text>
</comment>
<proteinExistence type="inferred from homology"/>
<comment type="subcellular location">
    <subcellularLocation>
        <location evidence="3">Membrane</location>
        <topology evidence="3">Multi-pass membrane protein</topology>
    </subcellularLocation>
</comment>
<dbReference type="PIRSF" id="PIRSF039050">
    <property type="entry name" value="Ade_cyc"/>
    <property type="match status" value="1"/>
</dbReference>
<feature type="binding site" evidence="18">
    <location>
        <position position="301"/>
    </location>
    <ligand>
        <name>Mg(2+)</name>
        <dbReference type="ChEBI" id="CHEBI:18420"/>
        <label>2</label>
        <note>catalytic</note>
    </ligand>
</feature>
<reference evidence="22 23" key="1">
    <citation type="journal article" date="2022" name="Nat. Ecol. Evol.">
        <title>A masculinizing supergene underlies an exaggerated male reproductive morph in a spider.</title>
        <authorList>
            <person name="Hendrickx F."/>
            <person name="De Corte Z."/>
            <person name="Sonet G."/>
            <person name="Van Belleghem S.M."/>
            <person name="Kostlbacher S."/>
            <person name="Vangestel C."/>
        </authorList>
    </citation>
    <scope>NUCLEOTIDE SEQUENCE [LARGE SCALE GENOMIC DNA]</scope>
    <source>
        <strain evidence="22">W744_W776</strain>
    </source>
</reference>
<comment type="function">
    <text evidence="16">Catalyzes the formation of the signaling molecule cAMP in response to G-protein signaling.</text>
</comment>
<feature type="binding site" evidence="18">
    <location>
        <position position="300"/>
    </location>
    <ligand>
        <name>Mg(2+)</name>
        <dbReference type="ChEBI" id="CHEBI:18420"/>
        <label>2</label>
        <note>catalytic</note>
    </ligand>
</feature>
<accession>A0AAV6VK22</accession>
<dbReference type="GO" id="GO:0035556">
    <property type="term" value="P:intracellular signal transduction"/>
    <property type="evidence" value="ECO:0007669"/>
    <property type="project" value="InterPro"/>
</dbReference>
<keyword evidence="12 16" id="KW-0115">cAMP biosynthesis</keyword>
<dbReference type="PANTHER" id="PTHR45627:SF16">
    <property type="entry name" value="ADENYLATE CYCLASE"/>
    <property type="match status" value="1"/>
</dbReference>
<feature type="binding site" evidence="17">
    <location>
        <position position="898"/>
    </location>
    <ligand>
        <name>ATP</name>
        <dbReference type="ChEBI" id="CHEBI:30616"/>
    </ligand>
</feature>
<sequence length="1023" mass="116584">MASTGSSISDTSGVKEGLTTQLRSDHKTTMWNCHKFCLNAFRLPRFKNLEVEILYQRYFLHLNQRNLTALLGIVCAVGGVMLIFNYVLSDHRSLTHGITFGVLVTMYLIMAILSTQSFFNQIYLFVFSYAVMVSFFVTVVLVVIDSPVPSSMSSIWCTVFFIYFGYTLLPVRMPECLMCGIVLSVVQMTSYTIVNSNDPFIWKQLIASLLLFLAVNVAGIFSHFPSKTSQRQAFMETRQCVEARLNIQRENQQQERLLLSVLPRHVAMEMKADIAKKPEDTMFHKIYIQRHENVSILFADICGFTSLSSQCTAEEVVKILNELFARFDKLASENHCLRIKLLGDCYYCVSGLPEPRPDHAICCVEMGLDMIEAIALVREVTGVDVNMRVGIHTGRVHCGVLGLRKWQFDVWSNDVTLANYMEAGGNYGHVHITRETLKFLNDEYEVDPGCGEERHKYLRDQNIETFLIIPDEKKRISSIRPPQYTAPNNISKEMRMMGHTKFDNNSYRIREFRNPQEEVNDYLSRAIDARSIDRLRDAHCRPFTNSFHKIEIEEKYMREGDKMLSTYFTCACFMQLFILIIQLVILPIYWLQLMFQFCAGIMLLLIIITIQAPKSLVAKQLFPLSCLQAVEMISHNRRNSQILAMIVILITFTSTFVPMAALDTSETTQCWLAYQNITKNFTVHPNICADTVLDAFPYNITFCMMLVMLSCAAFLVLTTVQKLLTLLFASLVFCAVVLLTHVDLFDLFDLIHSPDGSGVPSKYSMTILLLLFVGSLVVHGHQAEATSRLDFLWKLQALEEKEDMEHLQAYNRKLLANILPAHVAEYFLTGDRKNEDLYHEQCESVCIMFASIPNFSEFYMELEANNEGVECLRLLNEIIADFDEILAEDQFSCIEKIKTTGYTYMAASGLTANTVDLTNHSHVTRMADFALRLKDQLDYVNVHSFNNFKIRVGLNVGPVVAGVIGAKKPQYDIWGNAVNVASRMDSTGELGKIQVTHDVYLILKDHGYPLECRGYISVKDYIP</sequence>
<dbReference type="Pfam" id="PF06327">
    <property type="entry name" value="Adcy_cons_dom"/>
    <property type="match status" value="1"/>
</dbReference>
<dbReference type="AlphaFoldDB" id="A0AAV6VK22"/>
<feature type="domain" description="Guanylate cyclase" evidence="21">
    <location>
        <begin position="295"/>
        <end position="422"/>
    </location>
</feature>
<dbReference type="InterPro" id="IPR030672">
    <property type="entry name" value="Adcy"/>
</dbReference>
<evidence type="ECO:0000256" key="10">
    <source>
        <dbReference type="ARBA" id="ARBA00022842"/>
    </source>
</evidence>
<dbReference type="GO" id="GO:0004016">
    <property type="term" value="F:adenylate cyclase activity"/>
    <property type="evidence" value="ECO:0007669"/>
    <property type="project" value="UniProtKB-EC"/>
</dbReference>
<protein>
    <recommendedName>
        <fullName evidence="4 16">adenylate cyclase</fullName>
        <ecNumber evidence="4 16">4.6.1.1</ecNumber>
    </recommendedName>
</protein>
<keyword evidence="14" id="KW-0325">Glycoprotein</keyword>
<dbReference type="SMART" id="SM00044">
    <property type="entry name" value="CYCc"/>
    <property type="match status" value="2"/>
</dbReference>
<evidence type="ECO:0000256" key="5">
    <source>
        <dbReference type="ARBA" id="ARBA00022692"/>
    </source>
</evidence>
<keyword evidence="18" id="KW-0464">Manganese</keyword>